<name>A0AAD1XI92_EUPCR</name>
<dbReference type="Proteomes" id="UP001295684">
    <property type="component" value="Unassembled WGS sequence"/>
</dbReference>
<sequence length="240" mass="28089">MKRARRVRSPQQKRKHINIILKNIGNYNLHSYYGCKSYYNSPQRVIKSPKRRVRPSTSHKIAKKQTVKGIITKLKYKNRVTKRNSKVNLNRYVKSSTSKSRENFHRSGKGNRLNLTSTNILSKQLTNSFSNKKITVGDLNSFLNFGNTEDSFNDCLSEGRSPNRTRICDEITLFSNRKNQSIPKIQSNADEILKKEQICKRKKKITGDHNININLKLKFNPMVLLNNGYKHYRYIHFSKR</sequence>
<protein>
    <submittedName>
        <fullName evidence="1">Uncharacterized protein</fullName>
    </submittedName>
</protein>
<organism evidence="1 2">
    <name type="scientific">Euplotes crassus</name>
    <dbReference type="NCBI Taxonomy" id="5936"/>
    <lineage>
        <taxon>Eukaryota</taxon>
        <taxon>Sar</taxon>
        <taxon>Alveolata</taxon>
        <taxon>Ciliophora</taxon>
        <taxon>Intramacronucleata</taxon>
        <taxon>Spirotrichea</taxon>
        <taxon>Hypotrichia</taxon>
        <taxon>Euplotida</taxon>
        <taxon>Euplotidae</taxon>
        <taxon>Moneuplotes</taxon>
    </lineage>
</organism>
<comment type="caution">
    <text evidence="1">The sequence shown here is derived from an EMBL/GenBank/DDBJ whole genome shotgun (WGS) entry which is preliminary data.</text>
</comment>
<keyword evidence="2" id="KW-1185">Reference proteome</keyword>
<dbReference type="AlphaFoldDB" id="A0AAD1XI92"/>
<proteinExistence type="predicted"/>
<accession>A0AAD1XI92</accession>
<evidence type="ECO:0000313" key="2">
    <source>
        <dbReference type="Proteomes" id="UP001295684"/>
    </source>
</evidence>
<evidence type="ECO:0000313" key="1">
    <source>
        <dbReference type="EMBL" id="CAI2373203.1"/>
    </source>
</evidence>
<dbReference type="EMBL" id="CAMPGE010014535">
    <property type="protein sequence ID" value="CAI2373203.1"/>
    <property type="molecule type" value="Genomic_DNA"/>
</dbReference>
<reference evidence="1" key="1">
    <citation type="submission" date="2023-07" db="EMBL/GenBank/DDBJ databases">
        <authorList>
            <consortium name="AG Swart"/>
            <person name="Singh M."/>
            <person name="Singh A."/>
            <person name="Seah K."/>
            <person name="Emmerich C."/>
        </authorList>
    </citation>
    <scope>NUCLEOTIDE SEQUENCE</scope>
    <source>
        <strain evidence="1">DP1</strain>
    </source>
</reference>
<gene>
    <name evidence="1" type="ORF">ECRASSUSDP1_LOCUS14543</name>
</gene>